<reference evidence="2 3" key="1">
    <citation type="submission" date="2018-11" db="EMBL/GenBank/DDBJ databases">
        <title>Mesobaculum littorinae gen. nov., sp. nov., isolated from Littorina scabra that represents a novel genus of the order Rhodobacteraceae.</title>
        <authorList>
            <person name="Li F."/>
        </authorList>
    </citation>
    <scope>NUCLEOTIDE SEQUENCE [LARGE SCALE GENOMIC DNA]</scope>
    <source>
        <strain evidence="2 3">M0103</strain>
    </source>
</reference>
<dbReference type="Gene3D" id="3.60.10.10">
    <property type="entry name" value="Endonuclease/exonuclease/phosphatase"/>
    <property type="match status" value="1"/>
</dbReference>
<gene>
    <name evidence="2" type="ORF">EKE94_10395</name>
</gene>
<evidence type="ECO:0000313" key="3">
    <source>
        <dbReference type="Proteomes" id="UP000285908"/>
    </source>
</evidence>
<keyword evidence="3" id="KW-1185">Reference proteome</keyword>
<accession>A0A438AHX3</accession>
<feature type="domain" description="Endonuclease/exonuclease/phosphatase" evidence="1">
    <location>
        <begin position="4"/>
        <end position="218"/>
    </location>
</feature>
<dbReference type="PANTHER" id="PTHR14859:SF15">
    <property type="entry name" value="ENDONUCLEASE_EXONUCLEASE_PHOSPHATASE DOMAIN-CONTAINING PROTEIN"/>
    <property type="match status" value="1"/>
</dbReference>
<dbReference type="EMBL" id="RQXX01000003">
    <property type="protein sequence ID" value="RVV98225.1"/>
    <property type="molecule type" value="Genomic_DNA"/>
</dbReference>
<dbReference type="GO" id="GO:0006506">
    <property type="term" value="P:GPI anchor biosynthetic process"/>
    <property type="evidence" value="ECO:0007669"/>
    <property type="project" value="TreeGrafter"/>
</dbReference>
<dbReference type="GO" id="GO:0016787">
    <property type="term" value="F:hydrolase activity"/>
    <property type="evidence" value="ECO:0007669"/>
    <property type="project" value="UniProtKB-KW"/>
</dbReference>
<dbReference type="GO" id="GO:0016020">
    <property type="term" value="C:membrane"/>
    <property type="evidence" value="ECO:0007669"/>
    <property type="project" value="GOC"/>
</dbReference>
<evidence type="ECO:0000259" key="1">
    <source>
        <dbReference type="Pfam" id="PF03372"/>
    </source>
</evidence>
<comment type="caution">
    <text evidence="2">The sequence shown here is derived from an EMBL/GenBank/DDBJ whole genome shotgun (WGS) entry which is preliminary data.</text>
</comment>
<keyword evidence="2" id="KW-0378">Hydrolase</keyword>
<dbReference type="PANTHER" id="PTHR14859">
    <property type="entry name" value="CALCOFLUOR WHITE HYPERSENSITIVE PROTEIN PRECURSOR"/>
    <property type="match status" value="1"/>
</dbReference>
<proteinExistence type="predicted"/>
<dbReference type="Pfam" id="PF03372">
    <property type="entry name" value="Exo_endo_phos"/>
    <property type="match status" value="1"/>
</dbReference>
<dbReference type="Proteomes" id="UP000285908">
    <property type="component" value="Unassembled WGS sequence"/>
</dbReference>
<name>A0A438AHX3_9RHOB</name>
<sequence>MKLLSYNIRKAVGLDWRRDPARILKVIESAQADVVVLQEADKRLKPRPSVLDRGVLRDMGYQVAPVATTPVSLGWHGNAVLVRRPLTIDRVERIDLPGIEPRGAVAVTVETPDAGQLVVVGVHLGLRRRCRVSQLLAIRRALGSDRLPHTLISGDFNEWQDGSGLDPLREGFEILNPGRSFHASLPMASLDRIAHGRGIDLPRCGVLETPLARRASDHLPIWAEIARVA</sequence>
<organism evidence="2 3">
    <name type="scientific">Mesobaculum littorinae</name>
    <dbReference type="NCBI Taxonomy" id="2486419"/>
    <lineage>
        <taxon>Bacteria</taxon>
        <taxon>Pseudomonadati</taxon>
        <taxon>Pseudomonadota</taxon>
        <taxon>Alphaproteobacteria</taxon>
        <taxon>Rhodobacterales</taxon>
        <taxon>Roseobacteraceae</taxon>
        <taxon>Mesobaculum</taxon>
    </lineage>
</organism>
<dbReference type="SUPFAM" id="SSF56219">
    <property type="entry name" value="DNase I-like"/>
    <property type="match status" value="1"/>
</dbReference>
<dbReference type="InterPro" id="IPR036691">
    <property type="entry name" value="Endo/exonu/phosph_ase_sf"/>
</dbReference>
<evidence type="ECO:0000313" key="2">
    <source>
        <dbReference type="EMBL" id="RVV98225.1"/>
    </source>
</evidence>
<protein>
    <submittedName>
        <fullName evidence="2">Metal-dependent hydrolase</fullName>
    </submittedName>
</protein>
<dbReference type="OrthoDB" id="9813425at2"/>
<dbReference type="AlphaFoldDB" id="A0A438AHX3"/>
<dbReference type="InterPro" id="IPR051916">
    <property type="entry name" value="GPI-anchor_lipid_remodeler"/>
</dbReference>
<dbReference type="InterPro" id="IPR005135">
    <property type="entry name" value="Endo/exonuclease/phosphatase"/>
</dbReference>